<dbReference type="OrthoDB" id="10008801at2759"/>
<feature type="compositionally biased region" description="Low complexity" evidence="1">
    <location>
        <begin position="34"/>
        <end position="49"/>
    </location>
</feature>
<organism evidence="2 3">
    <name type="scientific">Lentinus brumalis</name>
    <dbReference type="NCBI Taxonomy" id="2498619"/>
    <lineage>
        <taxon>Eukaryota</taxon>
        <taxon>Fungi</taxon>
        <taxon>Dikarya</taxon>
        <taxon>Basidiomycota</taxon>
        <taxon>Agaricomycotina</taxon>
        <taxon>Agaricomycetes</taxon>
        <taxon>Polyporales</taxon>
        <taxon>Polyporaceae</taxon>
        <taxon>Lentinus</taxon>
    </lineage>
</organism>
<dbReference type="Proteomes" id="UP000256964">
    <property type="component" value="Unassembled WGS sequence"/>
</dbReference>
<feature type="region of interest" description="Disordered" evidence="1">
    <location>
        <begin position="34"/>
        <end position="53"/>
    </location>
</feature>
<protein>
    <submittedName>
        <fullName evidence="2">Uncharacterized protein</fullName>
    </submittedName>
</protein>
<proteinExistence type="predicted"/>
<gene>
    <name evidence="2" type="ORF">OH76DRAFT_1453973</name>
</gene>
<evidence type="ECO:0000313" key="3">
    <source>
        <dbReference type="Proteomes" id="UP000256964"/>
    </source>
</evidence>
<dbReference type="EMBL" id="KZ857388">
    <property type="protein sequence ID" value="RDX53055.1"/>
    <property type="molecule type" value="Genomic_DNA"/>
</dbReference>
<evidence type="ECO:0000313" key="2">
    <source>
        <dbReference type="EMBL" id="RDX53055.1"/>
    </source>
</evidence>
<keyword evidence="3" id="KW-1185">Reference proteome</keyword>
<evidence type="ECO:0000256" key="1">
    <source>
        <dbReference type="SAM" id="MobiDB-lite"/>
    </source>
</evidence>
<sequence>MLRRPFIPHVPVTRALAIPALRLAHTSALRHAPLATSSARSPAPSRPSLQTREVLLSRSFSTTPRRHAEEDPNLQAMFAQQQKLLKLLQDKPEVLDNIKEFVTLLQNNGVDVHSGQMPSKMDMFRLLMKTEIRESAMKMASAFQEAGIDLQSKDMMQSLMAMQKQFKDDK</sequence>
<dbReference type="AlphaFoldDB" id="A0A371DKK8"/>
<accession>A0A371DKK8</accession>
<reference evidence="2 3" key="1">
    <citation type="journal article" date="2018" name="Biotechnol. Biofuels">
        <title>Integrative visual omics of the white-rot fungus Polyporus brumalis exposes the biotechnological potential of its oxidative enzymes for delignifying raw plant biomass.</title>
        <authorList>
            <person name="Miyauchi S."/>
            <person name="Rancon A."/>
            <person name="Drula E."/>
            <person name="Hage H."/>
            <person name="Chaduli D."/>
            <person name="Favel A."/>
            <person name="Grisel S."/>
            <person name="Henrissat B."/>
            <person name="Herpoel-Gimbert I."/>
            <person name="Ruiz-Duenas F.J."/>
            <person name="Chevret D."/>
            <person name="Hainaut M."/>
            <person name="Lin J."/>
            <person name="Wang M."/>
            <person name="Pangilinan J."/>
            <person name="Lipzen A."/>
            <person name="Lesage-Meessen L."/>
            <person name="Navarro D."/>
            <person name="Riley R."/>
            <person name="Grigoriev I.V."/>
            <person name="Zhou S."/>
            <person name="Raouche S."/>
            <person name="Rosso M.N."/>
        </authorList>
    </citation>
    <scope>NUCLEOTIDE SEQUENCE [LARGE SCALE GENOMIC DNA]</scope>
    <source>
        <strain evidence="2 3">BRFM 1820</strain>
    </source>
</reference>
<name>A0A371DKK8_9APHY</name>